<evidence type="ECO:0000256" key="3">
    <source>
        <dbReference type="ARBA" id="ARBA00022989"/>
    </source>
</evidence>
<dbReference type="EMBL" id="JAZGSY010000136">
    <property type="protein sequence ID" value="KAL1839882.1"/>
    <property type="molecule type" value="Genomic_DNA"/>
</dbReference>
<feature type="transmembrane region" description="Helical" evidence="6">
    <location>
        <begin position="6"/>
        <end position="25"/>
    </location>
</feature>
<organism evidence="7 8">
    <name type="scientific">Humicola insolens</name>
    <name type="common">Soft-rot fungus</name>
    <dbReference type="NCBI Taxonomy" id="85995"/>
    <lineage>
        <taxon>Eukaryota</taxon>
        <taxon>Fungi</taxon>
        <taxon>Dikarya</taxon>
        <taxon>Ascomycota</taxon>
        <taxon>Pezizomycotina</taxon>
        <taxon>Sordariomycetes</taxon>
        <taxon>Sordariomycetidae</taxon>
        <taxon>Sordariales</taxon>
        <taxon>Chaetomiaceae</taxon>
        <taxon>Mycothermus</taxon>
    </lineage>
</organism>
<evidence type="ECO:0000313" key="8">
    <source>
        <dbReference type="Proteomes" id="UP001583172"/>
    </source>
</evidence>
<feature type="transmembrane region" description="Helical" evidence="6">
    <location>
        <begin position="317"/>
        <end position="335"/>
    </location>
</feature>
<feature type="transmembrane region" description="Helical" evidence="6">
    <location>
        <begin position="46"/>
        <end position="64"/>
    </location>
</feature>
<keyword evidence="4 6" id="KW-0472">Membrane</keyword>
<dbReference type="Pfam" id="PF03547">
    <property type="entry name" value="Mem_trans"/>
    <property type="match status" value="1"/>
</dbReference>
<dbReference type="Proteomes" id="UP001583172">
    <property type="component" value="Unassembled WGS sequence"/>
</dbReference>
<sequence>MAAGLLQAFVAAIQASLCVLLVMFYGGLAAHLKLIDRANTRPISKLCVRIFLPALLISKVGAELQPSKAYRYLIILIWAIACHIVSFLAGLLGHRVFGMPDWTTPGILVSNTTSYPLLLITALEETGILESIIVADETTKDAIERAKSYFLIFSTVSNCVTFAIGPRLIDSENPPESEENGEEDGKALNGNGAPSPVDVEANEQTRLLDTPMPNSIRSPGPIRRDSFFFARPRPDQAPAPQPDNRRPWFVPRRRWNLFSPRTKWWFLLILDFFNAPLLGAIAGAIVGLVPFLHGAFFNSSDDGGIFAAWLTSSLKSVGELFVSLPVVVAGVTLFCSMRDAKRNHESTVTSMPWGAVSYILFVRFVAWPLVSISAIYLLATRTGLLGTDPILWFCLGIMPCGPSAMKLITLVQVARGTPDTEKHISQLLTISYLISPILSLTIAGSLIASQRAIPSR</sequence>
<feature type="transmembrane region" description="Helical" evidence="6">
    <location>
        <begin position="70"/>
        <end position="92"/>
    </location>
</feature>
<comment type="subcellular location">
    <subcellularLocation>
        <location evidence="1">Membrane</location>
        <topology evidence="1">Multi-pass membrane protein</topology>
    </subcellularLocation>
</comment>
<dbReference type="PANTHER" id="PTHR31794">
    <property type="entry name" value="AUXIN EFFLUX TRANSPORTER FAMILY PROTEIN (EUROFUNG)"/>
    <property type="match status" value="1"/>
</dbReference>
<evidence type="ECO:0000256" key="4">
    <source>
        <dbReference type="ARBA" id="ARBA00023136"/>
    </source>
</evidence>
<accession>A0ABR3VED7</accession>
<proteinExistence type="predicted"/>
<protein>
    <recommendedName>
        <fullName evidence="9">Auxin efflux carrier</fullName>
    </recommendedName>
</protein>
<evidence type="ECO:0000256" key="1">
    <source>
        <dbReference type="ARBA" id="ARBA00004141"/>
    </source>
</evidence>
<evidence type="ECO:0000313" key="7">
    <source>
        <dbReference type="EMBL" id="KAL1839882.1"/>
    </source>
</evidence>
<evidence type="ECO:0000256" key="2">
    <source>
        <dbReference type="ARBA" id="ARBA00022692"/>
    </source>
</evidence>
<keyword evidence="2 6" id="KW-0812">Transmembrane</keyword>
<evidence type="ECO:0000256" key="6">
    <source>
        <dbReference type="SAM" id="Phobius"/>
    </source>
</evidence>
<comment type="caution">
    <text evidence="7">The sequence shown here is derived from an EMBL/GenBank/DDBJ whole genome shotgun (WGS) entry which is preliminary data.</text>
</comment>
<feature type="transmembrane region" description="Helical" evidence="6">
    <location>
        <begin position="356"/>
        <end position="378"/>
    </location>
</feature>
<evidence type="ECO:0000256" key="5">
    <source>
        <dbReference type="SAM" id="MobiDB-lite"/>
    </source>
</evidence>
<gene>
    <name evidence="7" type="ORF">VTJ49DRAFT_1017</name>
</gene>
<dbReference type="InterPro" id="IPR004776">
    <property type="entry name" value="Mem_transp_PIN-like"/>
</dbReference>
<keyword evidence="8" id="KW-1185">Reference proteome</keyword>
<name>A0ABR3VED7_HUMIN</name>
<feature type="transmembrane region" description="Helical" evidence="6">
    <location>
        <begin position="264"/>
        <end position="297"/>
    </location>
</feature>
<dbReference type="PANTHER" id="PTHR31794:SF4">
    <property type="entry name" value="AUXIN EFFLUX TRANSPORTER FAMILY PROTEIN (EUROFUNG)"/>
    <property type="match status" value="1"/>
</dbReference>
<reference evidence="7 8" key="1">
    <citation type="journal article" date="2024" name="Commun. Biol.">
        <title>Comparative genomic analysis of thermophilic fungi reveals convergent evolutionary adaptations and gene losses.</title>
        <authorList>
            <person name="Steindorff A.S."/>
            <person name="Aguilar-Pontes M.V."/>
            <person name="Robinson A.J."/>
            <person name="Andreopoulos B."/>
            <person name="LaButti K."/>
            <person name="Kuo A."/>
            <person name="Mondo S."/>
            <person name="Riley R."/>
            <person name="Otillar R."/>
            <person name="Haridas S."/>
            <person name="Lipzen A."/>
            <person name="Grimwood J."/>
            <person name="Schmutz J."/>
            <person name="Clum A."/>
            <person name="Reid I.D."/>
            <person name="Moisan M.C."/>
            <person name="Butler G."/>
            <person name="Nguyen T.T.M."/>
            <person name="Dewar K."/>
            <person name="Conant G."/>
            <person name="Drula E."/>
            <person name="Henrissat B."/>
            <person name="Hansel C."/>
            <person name="Singer S."/>
            <person name="Hutchinson M.I."/>
            <person name="de Vries R.P."/>
            <person name="Natvig D.O."/>
            <person name="Powell A.J."/>
            <person name="Tsang A."/>
            <person name="Grigoriev I.V."/>
        </authorList>
    </citation>
    <scope>NUCLEOTIDE SEQUENCE [LARGE SCALE GENOMIC DNA]</scope>
    <source>
        <strain evidence="7 8">CBS 620.91</strain>
    </source>
</reference>
<keyword evidence="3 6" id="KW-1133">Transmembrane helix</keyword>
<evidence type="ECO:0008006" key="9">
    <source>
        <dbReference type="Google" id="ProtNLM"/>
    </source>
</evidence>
<feature type="region of interest" description="Disordered" evidence="5">
    <location>
        <begin position="170"/>
        <end position="198"/>
    </location>
</feature>
<feature type="transmembrane region" description="Helical" evidence="6">
    <location>
        <begin position="426"/>
        <end position="448"/>
    </location>
</feature>
<feature type="compositionally biased region" description="Acidic residues" evidence="5">
    <location>
        <begin position="173"/>
        <end position="182"/>
    </location>
</feature>
<feature type="transmembrane region" description="Helical" evidence="6">
    <location>
        <begin position="390"/>
        <end position="414"/>
    </location>
</feature>